<accession>A0A133KNX2</accession>
<feature type="domain" description="N-acetyltransferase" evidence="1">
    <location>
        <begin position="60"/>
        <end position="230"/>
    </location>
</feature>
<dbReference type="GO" id="GO:0005737">
    <property type="term" value="C:cytoplasm"/>
    <property type="evidence" value="ECO:0007669"/>
    <property type="project" value="TreeGrafter"/>
</dbReference>
<dbReference type="InterPro" id="IPR000182">
    <property type="entry name" value="GNAT_dom"/>
</dbReference>
<proteinExistence type="predicted"/>
<dbReference type="PANTHER" id="PTHR43441">
    <property type="entry name" value="RIBOSOMAL-PROTEIN-SERINE ACETYLTRANSFERASE"/>
    <property type="match status" value="1"/>
</dbReference>
<reference evidence="2 3" key="1">
    <citation type="submission" date="2016-01" db="EMBL/GenBank/DDBJ databases">
        <authorList>
            <person name="Oliw E.H."/>
        </authorList>
    </citation>
    <scope>NUCLEOTIDE SEQUENCE [LARGE SCALE GENOMIC DNA]</scope>
    <source>
        <strain evidence="2 3">MJR8628B</strain>
    </source>
</reference>
<evidence type="ECO:0000313" key="3">
    <source>
        <dbReference type="Proteomes" id="UP000070092"/>
    </source>
</evidence>
<dbReference type="Proteomes" id="UP000070092">
    <property type="component" value="Unassembled WGS sequence"/>
</dbReference>
<protein>
    <submittedName>
        <fullName evidence="2">Acetyltransferase, GNAT family</fullName>
    </submittedName>
</protein>
<dbReference type="InterPro" id="IPR016181">
    <property type="entry name" value="Acyl_CoA_acyltransferase"/>
</dbReference>
<evidence type="ECO:0000313" key="2">
    <source>
        <dbReference type="EMBL" id="KWZ81284.1"/>
    </source>
</evidence>
<keyword evidence="2" id="KW-0808">Transferase</keyword>
<dbReference type="SUPFAM" id="SSF55729">
    <property type="entry name" value="Acyl-CoA N-acyltransferases (Nat)"/>
    <property type="match status" value="1"/>
</dbReference>
<dbReference type="PROSITE" id="PS51186">
    <property type="entry name" value="GNAT"/>
    <property type="match status" value="1"/>
</dbReference>
<organism evidence="2 3">
    <name type="scientific">Bifidobacterium bifidum</name>
    <dbReference type="NCBI Taxonomy" id="1681"/>
    <lineage>
        <taxon>Bacteria</taxon>
        <taxon>Bacillati</taxon>
        <taxon>Actinomycetota</taxon>
        <taxon>Actinomycetes</taxon>
        <taxon>Bifidobacteriales</taxon>
        <taxon>Bifidobacteriaceae</taxon>
        <taxon>Bifidobacterium</taxon>
    </lineage>
</organism>
<sequence>MVTFYHGRMSVIGGLCAVSETRRWHNGCVSVLQSICAVFRQPAAPSIRVPRWIGIPQCPIKLRPITADDEEEWNEVRWRNDAWLHPWESGDPMHGSPMTYNQWMQQMRHNEQTGRGVVFAIDYHEHIVGQISLGAIDLGSMRTGVIGYWVDQRYAGHGFAPMAVALLADWAFCDPTGPRLHRMEIALLPENERSRRVACKVGCHYEGVRPRYMFVNGQWRDHETYSLFAEDAGDGFIHRLIARHAMPESVQS</sequence>
<gene>
    <name evidence="2" type="ORF">HMPREF3196_01209</name>
</gene>
<dbReference type="Gene3D" id="3.40.630.30">
    <property type="match status" value="1"/>
</dbReference>
<dbReference type="PATRIC" id="fig|1681.53.peg.1183"/>
<evidence type="ECO:0000259" key="1">
    <source>
        <dbReference type="PROSITE" id="PS51186"/>
    </source>
</evidence>
<dbReference type="PANTHER" id="PTHR43441:SF10">
    <property type="entry name" value="ACETYLTRANSFERASE"/>
    <property type="match status" value="1"/>
</dbReference>
<name>A0A133KNX2_BIFBI</name>
<dbReference type="GO" id="GO:1990189">
    <property type="term" value="F:protein N-terminal-serine acetyltransferase activity"/>
    <property type="evidence" value="ECO:0007669"/>
    <property type="project" value="TreeGrafter"/>
</dbReference>
<dbReference type="Pfam" id="PF13302">
    <property type="entry name" value="Acetyltransf_3"/>
    <property type="match status" value="1"/>
</dbReference>
<dbReference type="AlphaFoldDB" id="A0A133KNX2"/>
<dbReference type="InterPro" id="IPR051908">
    <property type="entry name" value="Ribosomal_N-acetyltransferase"/>
</dbReference>
<comment type="caution">
    <text evidence="2">The sequence shown here is derived from an EMBL/GenBank/DDBJ whole genome shotgun (WGS) entry which is preliminary data.</text>
</comment>
<dbReference type="EMBL" id="LRPO01000033">
    <property type="protein sequence ID" value="KWZ81284.1"/>
    <property type="molecule type" value="Genomic_DNA"/>
</dbReference>
<dbReference type="GO" id="GO:0008999">
    <property type="term" value="F:protein-N-terminal-alanine acetyltransferase activity"/>
    <property type="evidence" value="ECO:0007669"/>
    <property type="project" value="TreeGrafter"/>
</dbReference>